<dbReference type="AlphaFoldDB" id="A0A425XZD1"/>
<dbReference type="PANTHER" id="PTHR12994">
    <property type="entry name" value="SECERNIN"/>
    <property type="match status" value="1"/>
</dbReference>
<gene>
    <name evidence="3" type="ORF">DWB61_12355</name>
</gene>
<name>A0A425XZD1_9BACT</name>
<keyword evidence="1" id="KW-0224">Dipeptidase</keyword>
<protein>
    <recommendedName>
        <fullName evidence="1">Dipeptidase</fullName>
        <ecNumber evidence="1">3.4.-.-</ecNumber>
    </recommendedName>
</protein>
<evidence type="ECO:0000313" key="4">
    <source>
        <dbReference type="Proteomes" id="UP000285794"/>
    </source>
</evidence>
<feature type="signal peptide" evidence="2">
    <location>
        <begin position="1"/>
        <end position="23"/>
    </location>
</feature>
<comment type="catalytic activity">
    <reaction evidence="1">
        <text>an L-aminoacyl-L-amino acid + H2O = 2 an L-alpha-amino acid</text>
        <dbReference type="Rhea" id="RHEA:48940"/>
        <dbReference type="ChEBI" id="CHEBI:15377"/>
        <dbReference type="ChEBI" id="CHEBI:59869"/>
        <dbReference type="ChEBI" id="CHEBI:77460"/>
    </reaction>
</comment>
<dbReference type="Gene3D" id="3.60.60.10">
    <property type="entry name" value="Penicillin V Acylase, Chain A"/>
    <property type="match status" value="1"/>
</dbReference>
<keyword evidence="2" id="KW-0732">Signal</keyword>
<dbReference type="RefSeq" id="WP_125031191.1">
    <property type="nucleotide sequence ID" value="NZ_JAPXVP010000005.1"/>
</dbReference>
<accession>A0A425XZD1</accession>
<evidence type="ECO:0000256" key="1">
    <source>
        <dbReference type="RuleBase" id="RU364089"/>
    </source>
</evidence>
<keyword evidence="1" id="KW-0378">Hydrolase</keyword>
<dbReference type="Proteomes" id="UP000285794">
    <property type="component" value="Unassembled WGS sequence"/>
</dbReference>
<evidence type="ECO:0000313" key="3">
    <source>
        <dbReference type="EMBL" id="RRG20528.1"/>
    </source>
</evidence>
<dbReference type="Pfam" id="PF03577">
    <property type="entry name" value="Peptidase_C69"/>
    <property type="match status" value="1"/>
</dbReference>
<dbReference type="EMBL" id="QQWG01000012">
    <property type="protein sequence ID" value="RRG20528.1"/>
    <property type="molecule type" value="Genomic_DNA"/>
</dbReference>
<organism evidence="3 4">
    <name type="scientific">Ancylomarina euxinus</name>
    <dbReference type="NCBI Taxonomy" id="2283627"/>
    <lineage>
        <taxon>Bacteria</taxon>
        <taxon>Pseudomonadati</taxon>
        <taxon>Bacteroidota</taxon>
        <taxon>Bacteroidia</taxon>
        <taxon>Marinilabiliales</taxon>
        <taxon>Marinifilaceae</taxon>
        <taxon>Ancylomarina</taxon>
    </lineage>
</organism>
<evidence type="ECO:0000256" key="2">
    <source>
        <dbReference type="SAM" id="SignalP"/>
    </source>
</evidence>
<dbReference type="GO" id="GO:0016805">
    <property type="term" value="F:dipeptidase activity"/>
    <property type="evidence" value="ECO:0007669"/>
    <property type="project" value="UniProtKB-KW"/>
</dbReference>
<dbReference type="InterPro" id="IPR005322">
    <property type="entry name" value="Peptidase_C69"/>
</dbReference>
<dbReference type="GO" id="GO:0006508">
    <property type="term" value="P:proteolysis"/>
    <property type="evidence" value="ECO:0007669"/>
    <property type="project" value="UniProtKB-KW"/>
</dbReference>
<sequence length="530" mass="60891">MILKRLKSLLLIGLCYASTTSMAQDKSDWQNGVPEGCTTITVGKTATFDGSVITSHTDDSHRTRAWMSVVPSKSHDKNSKFELFERSAYDSLRMPTYQHKKIGEIDQVSQTYQFLNTAYPCINEKQLAIGESTFGGREELYSEACLIDCQRLQQLMLERCTTAREAIKMADELLQKYGWRDFGECLTIADKQEVWHFEVVGPGKGKVGAVWVAQRVPDHHLSVNANASTIKEIDLKNSDYFMASENIFDLAKENGWYNPEEETFRWNYAYAPKSRRSMASRRREWRVLSMVAPSLDLDPTAKDFPFSVKPDEKISMDKLVEIFKDYYEGTPFNFVKNIKQADKDGKEAISPFANPFMPYGMNRLFGVNGGWGELGERTIARWYTMYATIIQCRSWMPDDVGGIVWLAQDNVATSIYIPVYAGATDLAPSYKVKARHLGYTRTSAWWAFNRLSTLTAQRWGDMRHDVDKVFVPLQKQYFEEQAKVDEEYLSLCKRKRRAFLTHRSIDLGTEVVEKAWEIGDGLWTNYDEKF</sequence>
<feature type="chain" id="PRO_5019562329" description="Dipeptidase" evidence="2">
    <location>
        <begin position="24"/>
        <end position="530"/>
    </location>
</feature>
<reference evidence="3 4" key="1">
    <citation type="submission" date="2018-07" db="EMBL/GenBank/DDBJ databases">
        <title>Draft genome sequence of Ancylomarina sp. M1P.</title>
        <authorList>
            <person name="Yadav S."/>
            <person name="Villanueva L."/>
            <person name="Damste J.S.S."/>
        </authorList>
    </citation>
    <scope>NUCLEOTIDE SEQUENCE [LARGE SCALE GENOMIC DNA]</scope>
    <source>
        <strain evidence="3 4">M1P</strain>
    </source>
</reference>
<comment type="caution">
    <text evidence="3">The sequence shown here is derived from an EMBL/GenBank/DDBJ whole genome shotgun (WGS) entry which is preliminary data.</text>
</comment>
<dbReference type="OrthoDB" id="1109933at2"/>
<comment type="similarity">
    <text evidence="1">Belongs to the peptidase C69 family.</text>
</comment>
<keyword evidence="1" id="KW-0645">Protease</keyword>
<dbReference type="GO" id="GO:0070004">
    <property type="term" value="F:cysteine-type exopeptidase activity"/>
    <property type="evidence" value="ECO:0007669"/>
    <property type="project" value="InterPro"/>
</dbReference>
<dbReference type="EC" id="3.4.-.-" evidence="1"/>
<keyword evidence="4" id="KW-1185">Reference proteome</keyword>
<dbReference type="PANTHER" id="PTHR12994:SF17">
    <property type="entry name" value="LD30995P"/>
    <property type="match status" value="1"/>
</dbReference>
<proteinExistence type="inferred from homology"/>